<evidence type="ECO:0000313" key="1">
    <source>
        <dbReference type="EMBL" id="KAH7161658.1"/>
    </source>
</evidence>
<gene>
    <name evidence="1" type="ORF">EDB81DRAFT_839959</name>
</gene>
<reference evidence="1" key="1">
    <citation type="journal article" date="2021" name="Nat. Commun.">
        <title>Genetic determinants of endophytism in the Arabidopsis root mycobiome.</title>
        <authorList>
            <person name="Mesny F."/>
            <person name="Miyauchi S."/>
            <person name="Thiergart T."/>
            <person name="Pickel B."/>
            <person name="Atanasova L."/>
            <person name="Karlsson M."/>
            <person name="Huettel B."/>
            <person name="Barry K.W."/>
            <person name="Haridas S."/>
            <person name="Chen C."/>
            <person name="Bauer D."/>
            <person name="Andreopoulos W."/>
            <person name="Pangilinan J."/>
            <person name="LaButti K."/>
            <person name="Riley R."/>
            <person name="Lipzen A."/>
            <person name="Clum A."/>
            <person name="Drula E."/>
            <person name="Henrissat B."/>
            <person name="Kohler A."/>
            <person name="Grigoriev I.V."/>
            <person name="Martin F.M."/>
            <person name="Hacquard S."/>
        </authorList>
    </citation>
    <scope>NUCLEOTIDE SEQUENCE</scope>
    <source>
        <strain evidence="1">MPI-CAGE-AT-0147</strain>
    </source>
</reference>
<organism evidence="1 2">
    <name type="scientific">Dactylonectria macrodidyma</name>
    <dbReference type="NCBI Taxonomy" id="307937"/>
    <lineage>
        <taxon>Eukaryota</taxon>
        <taxon>Fungi</taxon>
        <taxon>Dikarya</taxon>
        <taxon>Ascomycota</taxon>
        <taxon>Pezizomycotina</taxon>
        <taxon>Sordariomycetes</taxon>
        <taxon>Hypocreomycetidae</taxon>
        <taxon>Hypocreales</taxon>
        <taxon>Nectriaceae</taxon>
        <taxon>Dactylonectria</taxon>
    </lineage>
</organism>
<dbReference type="Proteomes" id="UP000738349">
    <property type="component" value="Unassembled WGS sequence"/>
</dbReference>
<dbReference type="AlphaFoldDB" id="A0A9P9FIP5"/>
<dbReference type="OrthoDB" id="2580675at2759"/>
<keyword evidence="2" id="KW-1185">Reference proteome</keyword>
<name>A0A9P9FIP5_9HYPO</name>
<protein>
    <submittedName>
        <fullName evidence="1">Uncharacterized protein</fullName>
    </submittedName>
</protein>
<proteinExistence type="predicted"/>
<sequence>MLWWTSALVRGILAAPVASPECLTPENGPMFVTADCVDPEYRTVIIDSETHQTSPVTHRKVSGHFDNSSIIINIYLPPKHKWKGRFFHYVYPTQTEDAVEEDIGFAIDSGAYWVQITGTGGYRADAAAAKFARKFAAQYYRSPSRHIYGYLFGGSGGSYQTIGGIENSRGVWDGAVAFIQGVPESNPSDFCPRALGGLVLREKSAQVVDAVRPGGSGDPYVGLSTLEQSVLREVSLVGVPLHSWEDFDRVGGTRSLRLLNSSYRSIDPTYKDDFWTLPGYVGTEESELGDIFRAALVNYTTTIEKVVPSQADSPATVVLEDLPPISDPLGMDFTIYDALGTELGIVWGTLDVETRTVSLYNASNSTAVSSLAEGLTVMVDKHFLALHTYHRHQLPSVSGFYSFDQFRDDAGNPLYPQRSVVLSEFLSRAASGGGTHTGKITSNVIVVDNMMDSDAYPWHASWYRSQVQNALGTSFDDKYRLWYSDNANHDYDEGVPDYQASQLVPFRGIIQYALRELTDWVESAILPAENTNYTLRSAQVSVAESADERHGIQPVATLKVNGAAKTVARVSETITLNAHVEIPAGTSKIVAIEYDFIGTGDLVSYPLASPVTSIDIEMKTHYNATGTYFPAVRVTSQREGKMSSPFARAMNLGRARVVINEQGCE</sequence>
<accession>A0A9P9FIP5</accession>
<dbReference type="EMBL" id="JAGMUV010000004">
    <property type="protein sequence ID" value="KAH7161658.1"/>
    <property type="molecule type" value="Genomic_DNA"/>
</dbReference>
<evidence type="ECO:0000313" key="2">
    <source>
        <dbReference type="Proteomes" id="UP000738349"/>
    </source>
</evidence>
<comment type="caution">
    <text evidence="1">The sequence shown here is derived from an EMBL/GenBank/DDBJ whole genome shotgun (WGS) entry which is preliminary data.</text>
</comment>